<feature type="domain" description="NAD-dependent epimerase/dehydratase" evidence="1">
    <location>
        <begin position="4"/>
        <end position="200"/>
    </location>
</feature>
<dbReference type="Gene3D" id="3.40.50.720">
    <property type="entry name" value="NAD(P)-binding Rossmann-like Domain"/>
    <property type="match status" value="1"/>
</dbReference>
<accession>A0ABN3UER7</accession>
<gene>
    <name evidence="2" type="ORF">GCM10009867_04570</name>
</gene>
<dbReference type="Proteomes" id="UP001501326">
    <property type="component" value="Unassembled WGS sequence"/>
</dbReference>
<reference evidence="2 3" key="1">
    <citation type="journal article" date="2019" name="Int. J. Syst. Evol. Microbiol.">
        <title>The Global Catalogue of Microorganisms (GCM) 10K type strain sequencing project: providing services to taxonomists for standard genome sequencing and annotation.</title>
        <authorList>
            <consortium name="The Broad Institute Genomics Platform"/>
            <consortium name="The Broad Institute Genome Sequencing Center for Infectious Disease"/>
            <person name="Wu L."/>
            <person name="Ma J."/>
        </authorList>
    </citation>
    <scope>NUCLEOTIDE SEQUENCE [LARGE SCALE GENOMIC DNA]</scope>
    <source>
        <strain evidence="2 3">JCM 16378</strain>
    </source>
</reference>
<sequence>MRIFFTGGSGKAGRHVAPFLAAQGHEVTNADLVPLGDPTVADLQVDLTDLGETYSAMAGLATMDELEHRGTPRYDAVVHFAAVPRILLTSDAKTYATNVLSTYNVIEAATRLGIGKVVFASSETTYGICFAQGERRPEYLPVDEEHPTVPEDSYAMSKVAGEVTARSFQARTGADVYGLRINNVIEPHEYAELFPDFLADPALRRRNIFAYIDARDLGQMVQRCLEVDGLGYEVFNVANADLSVAATTDDVRAQFYDGVPVRRELGRDETFYSIQKARALLGFEPAHSWRDVLPDPGRA</sequence>
<keyword evidence="3" id="KW-1185">Reference proteome</keyword>
<evidence type="ECO:0000259" key="1">
    <source>
        <dbReference type="Pfam" id="PF01370"/>
    </source>
</evidence>
<dbReference type="PANTHER" id="PTHR43103">
    <property type="entry name" value="NUCLEOSIDE-DIPHOSPHATE-SUGAR EPIMERASE"/>
    <property type="match status" value="1"/>
</dbReference>
<dbReference type="Pfam" id="PF01370">
    <property type="entry name" value="Epimerase"/>
    <property type="match status" value="1"/>
</dbReference>
<dbReference type="InterPro" id="IPR001509">
    <property type="entry name" value="Epimerase_deHydtase"/>
</dbReference>
<dbReference type="PANTHER" id="PTHR43103:SF6">
    <property type="entry name" value="PUTATIVE-RELATED"/>
    <property type="match status" value="1"/>
</dbReference>
<dbReference type="RefSeq" id="WP_344189861.1">
    <property type="nucleotide sequence ID" value="NZ_BAAARN010000001.1"/>
</dbReference>
<dbReference type="SUPFAM" id="SSF51735">
    <property type="entry name" value="NAD(P)-binding Rossmann-fold domains"/>
    <property type="match status" value="1"/>
</dbReference>
<comment type="caution">
    <text evidence="2">The sequence shown here is derived from an EMBL/GenBank/DDBJ whole genome shotgun (WGS) entry which is preliminary data.</text>
</comment>
<name>A0ABN3UER7_9MICO</name>
<dbReference type="InterPro" id="IPR036291">
    <property type="entry name" value="NAD(P)-bd_dom_sf"/>
</dbReference>
<dbReference type="CDD" id="cd08946">
    <property type="entry name" value="SDR_e"/>
    <property type="match status" value="1"/>
</dbReference>
<proteinExistence type="predicted"/>
<protein>
    <submittedName>
        <fullName evidence="2">NAD(P)-dependent oxidoreductase</fullName>
    </submittedName>
</protein>
<organism evidence="2 3">
    <name type="scientific">Pedococcus aerophilus</name>
    <dbReference type="NCBI Taxonomy" id="436356"/>
    <lineage>
        <taxon>Bacteria</taxon>
        <taxon>Bacillati</taxon>
        <taxon>Actinomycetota</taxon>
        <taxon>Actinomycetes</taxon>
        <taxon>Micrococcales</taxon>
        <taxon>Intrasporangiaceae</taxon>
        <taxon>Pedococcus</taxon>
    </lineage>
</organism>
<evidence type="ECO:0000313" key="2">
    <source>
        <dbReference type="EMBL" id="GAA2731299.1"/>
    </source>
</evidence>
<evidence type="ECO:0000313" key="3">
    <source>
        <dbReference type="Proteomes" id="UP001501326"/>
    </source>
</evidence>
<dbReference type="EMBL" id="BAAARN010000001">
    <property type="protein sequence ID" value="GAA2731299.1"/>
    <property type="molecule type" value="Genomic_DNA"/>
</dbReference>